<keyword evidence="1" id="KW-0732">Signal</keyword>
<comment type="caution">
    <text evidence="3">The sequence shown here is derived from an EMBL/GenBank/DDBJ whole genome shotgun (WGS) entry which is preliminary data.</text>
</comment>
<dbReference type="SUPFAM" id="SSF51735">
    <property type="entry name" value="NAD(P)-binding Rossmann-fold domains"/>
    <property type="match status" value="1"/>
</dbReference>
<organism evidence="3 4">
    <name type="scientific">Fusarium sporotrichioides</name>
    <dbReference type="NCBI Taxonomy" id="5514"/>
    <lineage>
        <taxon>Eukaryota</taxon>
        <taxon>Fungi</taxon>
        <taxon>Dikarya</taxon>
        <taxon>Ascomycota</taxon>
        <taxon>Pezizomycotina</taxon>
        <taxon>Sordariomycetes</taxon>
        <taxon>Hypocreomycetidae</taxon>
        <taxon>Hypocreales</taxon>
        <taxon>Nectriaceae</taxon>
        <taxon>Fusarium</taxon>
    </lineage>
</organism>
<name>A0A395RTU1_FUSSP</name>
<evidence type="ECO:0000313" key="4">
    <source>
        <dbReference type="Proteomes" id="UP000266152"/>
    </source>
</evidence>
<dbReference type="AlphaFoldDB" id="A0A395RTU1"/>
<dbReference type="STRING" id="5514.A0A395RTU1"/>
<gene>
    <name evidence="3" type="ORF">FSPOR_8546</name>
</gene>
<dbReference type="InterPro" id="IPR001509">
    <property type="entry name" value="Epimerase_deHydtase"/>
</dbReference>
<dbReference type="InterPro" id="IPR036291">
    <property type="entry name" value="NAD(P)-bd_dom_sf"/>
</dbReference>
<protein>
    <submittedName>
        <fullName evidence="3">Nucleoside-diphosphate-sugar epimerase</fullName>
    </submittedName>
</protein>
<proteinExistence type="predicted"/>
<accession>A0A395RTU1</accession>
<dbReference type="PANTHER" id="PTHR48079:SF6">
    <property type="entry name" value="NAD(P)-BINDING DOMAIN-CONTAINING PROTEIN-RELATED"/>
    <property type="match status" value="1"/>
</dbReference>
<feature type="domain" description="NAD-dependent epimerase/dehydratase" evidence="2">
    <location>
        <begin position="152"/>
        <end position="236"/>
    </location>
</feature>
<dbReference type="EMBL" id="PXOF01000129">
    <property type="protein sequence ID" value="RGP63493.1"/>
    <property type="molecule type" value="Genomic_DNA"/>
</dbReference>
<sequence length="340" mass="37773">MVKLFLLGATGWVGSAAAHTIAAAHPDYEYVVLVRSEIKASEVKKYLPAHTRFVIGNFDSFDLIASEASASDIVLNWASSDHDGLNNAILAGLKRKGNQCYLIHTSGTGLLTYEDIKNNREAKESSKVYDDWEGVGEVVGLSDDAPHMNVDRAILNAASETPNIRTAIVCPPLIYGISSNKHTARERSAARQYVVDILKRGKGFFISDGKARWNTVHINDLAQLFLLLVENATQGGGNATWGQEAYYFAENGEVVFGEFATEVSRIAFEKGHISTLEMDRLTVEEGKQDAAFTTMMTLYNSRSKSIRARKLLRWEPVDINIIEDITQNWRFSADEENPFF</sequence>
<dbReference type="Pfam" id="PF01370">
    <property type="entry name" value="Epimerase"/>
    <property type="match status" value="1"/>
</dbReference>
<dbReference type="PANTHER" id="PTHR48079">
    <property type="entry name" value="PROTEIN YEEZ"/>
    <property type="match status" value="1"/>
</dbReference>
<dbReference type="Gene3D" id="3.40.50.720">
    <property type="entry name" value="NAD(P)-binding Rossmann-like Domain"/>
    <property type="match status" value="1"/>
</dbReference>
<feature type="signal peptide" evidence="1">
    <location>
        <begin position="1"/>
        <end position="18"/>
    </location>
</feature>
<evidence type="ECO:0000256" key="1">
    <source>
        <dbReference type="SAM" id="SignalP"/>
    </source>
</evidence>
<dbReference type="GO" id="GO:0004029">
    <property type="term" value="F:aldehyde dehydrogenase (NAD+) activity"/>
    <property type="evidence" value="ECO:0007669"/>
    <property type="project" value="TreeGrafter"/>
</dbReference>
<evidence type="ECO:0000259" key="2">
    <source>
        <dbReference type="Pfam" id="PF01370"/>
    </source>
</evidence>
<dbReference type="InterPro" id="IPR051783">
    <property type="entry name" value="NAD(P)-dependent_oxidoreduct"/>
</dbReference>
<evidence type="ECO:0000313" key="3">
    <source>
        <dbReference type="EMBL" id="RGP63493.1"/>
    </source>
</evidence>
<keyword evidence="4" id="KW-1185">Reference proteome</keyword>
<dbReference type="GO" id="GO:0005737">
    <property type="term" value="C:cytoplasm"/>
    <property type="evidence" value="ECO:0007669"/>
    <property type="project" value="TreeGrafter"/>
</dbReference>
<feature type="chain" id="PRO_5017324036" evidence="1">
    <location>
        <begin position="19"/>
        <end position="340"/>
    </location>
</feature>
<dbReference type="Proteomes" id="UP000266152">
    <property type="component" value="Unassembled WGS sequence"/>
</dbReference>
<reference evidence="3 4" key="1">
    <citation type="journal article" date="2018" name="PLoS Pathog.">
        <title>Evolution of structural diversity of trichothecenes, a family of toxins produced by plant pathogenic and entomopathogenic fungi.</title>
        <authorList>
            <person name="Proctor R.H."/>
            <person name="McCormick S.P."/>
            <person name="Kim H.S."/>
            <person name="Cardoza R.E."/>
            <person name="Stanley A.M."/>
            <person name="Lindo L."/>
            <person name="Kelly A."/>
            <person name="Brown D.W."/>
            <person name="Lee T."/>
            <person name="Vaughan M.M."/>
            <person name="Alexander N.J."/>
            <person name="Busman M."/>
            <person name="Gutierrez S."/>
        </authorList>
    </citation>
    <scope>NUCLEOTIDE SEQUENCE [LARGE SCALE GENOMIC DNA]</scope>
    <source>
        <strain evidence="3 4">NRRL 3299</strain>
    </source>
</reference>